<dbReference type="CDD" id="cd00683">
    <property type="entry name" value="Trans_IPPS_HH"/>
    <property type="match status" value="1"/>
</dbReference>
<name>A0A0M9VIF9_9FLAO</name>
<dbReference type="SFLD" id="SFLDG01212">
    <property type="entry name" value="Phytoene_synthase_like"/>
    <property type="match status" value="1"/>
</dbReference>
<protein>
    <submittedName>
        <fullName evidence="2">Phytoene synthase</fullName>
    </submittedName>
</protein>
<dbReference type="InterPro" id="IPR044843">
    <property type="entry name" value="Trans_IPPS_bact-type"/>
</dbReference>
<keyword evidence="3" id="KW-1185">Reference proteome</keyword>
<dbReference type="SFLD" id="SFLDG01018">
    <property type="entry name" value="Squalene/Phytoene_Synthase_Lik"/>
    <property type="match status" value="1"/>
</dbReference>
<dbReference type="RefSeq" id="WP_054408168.1">
    <property type="nucleotide sequence ID" value="NZ_FOYA01000001.1"/>
</dbReference>
<dbReference type="GO" id="GO:0016117">
    <property type="term" value="P:carotenoid biosynthetic process"/>
    <property type="evidence" value="ECO:0007669"/>
    <property type="project" value="UniProtKB-ARBA"/>
</dbReference>
<dbReference type="SUPFAM" id="SSF48576">
    <property type="entry name" value="Terpenoid synthases"/>
    <property type="match status" value="1"/>
</dbReference>
<dbReference type="GO" id="GO:0004311">
    <property type="term" value="F:geranylgeranyl diphosphate synthase activity"/>
    <property type="evidence" value="ECO:0007669"/>
    <property type="project" value="InterPro"/>
</dbReference>
<dbReference type="Pfam" id="PF00494">
    <property type="entry name" value="SQS_PSY"/>
    <property type="match status" value="1"/>
</dbReference>
<keyword evidence="1" id="KW-0808">Transferase</keyword>
<dbReference type="EMBL" id="LIYD01000005">
    <property type="protein sequence ID" value="KOS06569.1"/>
    <property type="molecule type" value="Genomic_DNA"/>
</dbReference>
<dbReference type="OrthoDB" id="9787280at2"/>
<comment type="caution">
    <text evidence="2">The sequence shown here is derived from an EMBL/GenBank/DDBJ whole genome shotgun (WGS) entry which is preliminary data.</text>
</comment>
<dbReference type="InterPro" id="IPR033904">
    <property type="entry name" value="Trans_IPPS_HH"/>
</dbReference>
<dbReference type="PANTHER" id="PTHR31480">
    <property type="entry name" value="BIFUNCTIONAL LYCOPENE CYCLASE/PHYTOENE SYNTHASE"/>
    <property type="match status" value="1"/>
</dbReference>
<dbReference type="Proteomes" id="UP000037755">
    <property type="component" value="Unassembled WGS sequence"/>
</dbReference>
<evidence type="ECO:0000256" key="1">
    <source>
        <dbReference type="ARBA" id="ARBA00022679"/>
    </source>
</evidence>
<dbReference type="SFLD" id="SFLDS00005">
    <property type="entry name" value="Isoprenoid_Synthase_Type_I"/>
    <property type="match status" value="1"/>
</dbReference>
<gene>
    <name evidence="2" type="ORF">AM493_11390</name>
</gene>
<evidence type="ECO:0000313" key="3">
    <source>
        <dbReference type="Proteomes" id="UP000037755"/>
    </source>
</evidence>
<dbReference type="PATRIC" id="fig|1202724.3.peg.2363"/>
<proteinExistence type="predicted"/>
<organism evidence="2 3">
    <name type="scientific">Flavobacterium akiainvivens</name>
    <dbReference type="NCBI Taxonomy" id="1202724"/>
    <lineage>
        <taxon>Bacteria</taxon>
        <taxon>Pseudomonadati</taxon>
        <taxon>Bacteroidota</taxon>
        <taxon>Flavobacteriia</taxon>
        <taxon>Flavobacteriales</taxon>
        <taxon>Flavobacteriaceae</taxon>
        <taxon>Flavobacterium</taxon>
    </lineage>
</organism>
<dbReference type="STRING" id="1202724.AM493_11390"/>
<evidence type="ECO:0000313" key="2">
    <source>
        <dbReference type="EMBL" id="KOS06569.1"/>
    </source>
</evidence>
<dbReference type="InterPro" id="IPR019845">
    <property type="entry name" value="Squalene/phytoene_synthase_CS"/>
</dbReference>
<dbReference type="AlphaFoldDB" id="A0A0M9VIF9"/>
<dbReference type="InterPro" id="IPR002060">
    <property type="entry name" value="Squ/phyt_synthse"/>
</dbReference>
<sequence length="278" mass="32257">MKALFDTVSYDCSRNITRSYSTSFSMGIYLLAPHMRSAIYSIYGFVRLADEVVDSFEGYNQKEMLSELKVDTFKALRDRISLNPVLNSFQHTVLQYNIEYELIEAFLESMEMDLEKQLYTNSLYEKYIYGSAEVVGLMCLKVFCNGNKDQYDALEEPARKLGAAFQKINFLRDFKADNLDLGRTYFPGVDFDAFTEPDKLAIEADIEKDFNDALEGIKKLPKEARFGVFLAYIYYKALFRKIRKLPSHRIMQERIRVPNTQKFALLVGCYLRNGVNMI</sequence>
<dbReference type="PROSITE" id="PS01045">
    <property type="entry name" value="SQUALEN_PHYTOEN_SYN_2"/>
    <property type="match status" value="1"/>
</dbReference>
<dbReference type="Gene3D" id="1.10.600.10">
    <property type="entry name" value="Farnesyl Diphosphate Synthase"/>
    <property type="match status" value="1"/>
</dbReference>
<reference evidence="2 3" key="1">
    <citation type="submission" date="2015-08" db="EMBL/GenBank/DDBJ databases">
        <title>Whole genome sequence of Flavobacterium akiainvivens IK-1T, from decaying Wikstroemia oahuensis, an endemic Hawaiian shrub.</title>
        <authorList>
            <person name="Wan X."/>
            <person name="Hou S."/>
            <person name="Saito J."/>
            <person name="Donachie S."/>
        </authorList>
    </citation>
    <scope>NUCLEOTIDE SEQUENCE [LARGE SCALE GENOMIC DNA]</scope>
    <source>
        <strain evidence="2 3">IK-1</strain>
    </source>
</reference>
<dbReference type="GO" id="GO:0051996">
    <property type="term" value="F:squalene synthase [NAD(P)H] activity"/>
    <property type="evidence" value="ECO:0007669"/>
    <property type="project" value="InterPro"/>
</dbReference>
<dbReference type="InterPro" id="IPR008949">
    <property type="entry name" value="Isoprenoid_synthase_dom_sf"/>
</dbReference>
<accession>A0A0M9VIF9</accession>